<keyword evidence="4" id="KW-1185">Reference proteome</keyword>
<evidence type="ECO:0000259" key="2">
    <source>
        <dbReference type="SMART" id="SM00343"/>
    </source>
</evidence>
<proteinExistence type="predicted"/>
<feature type="compositionally biased region" description="Low complexity" evidence="1">
    <location>
        <begin position="272"/>
        <end position="283"/>
    </location>
</feature>
<dbReference type="GO" id="GO:0008270">
    <property type="term" value="F:zinc ion binding"/>
    <property type="evidence" value="ECO:0007669"/>
    <property type="project" value="InterPro"/>
</dbReference>
<feature type="region of interest" description="Disordered" evidence="1">
    <location>
        <begin position="241"/>
        <end position="320"/>
    </location>
</feature>
<dbReference type="SMART" id="SM00343">
    <property type="entry name" value="ZnF_C2HC"/>
    <property type="match status" value="2"/>
</dbReference>
<name>A0A0B1S4Y1_OESDE</name>
<evidence type="ECO:0000256" key="1">
    <source>
        <dbReference type="SAM" id="MobiDB-lite"/>
    </source>
</evidence>
<sequence length="722" mass="81429">VRIITNTCNRPDVLRNKLWDKLVAQPKAASSPISQRITLSGIKAIWAQMKNLSEHPASTGTLKVIRSKFPDRTREKVGELRKKGEPSWTVDDLLQALDIVVEQLELMEDTDPRDNSSSVAMLSQRQYSSHRSPSAHSPSRRSNRNTSTHSSKRDYRNSEGTRCNFCLRRGHKAEECRELTTPRERRQACIDFSLCWKCLGTGHRSFTCGAPRCYICDRNHHSLLCYREPNASRDLARYRAYHQPRGPSRRDFPLRSSRPSRSRESSRDRSRASSISGASVSRSPSRDFQSRRRNSPYPRPTVGFTNPPTQSNTSSHTSTCITPFVESTTSDEDHESDGEDSIYSKISTQISLFCMSPSSHSSPRLMVAIALTYNFKEKTEQPLLVLLDSGSQYSYVRKSTASNLGLILKNPQNITALTFGGHKHTETSYEVNITLLDHANEPINLKLLTRDFITTIPSSNITYTHDAPNVFRSLENADVDVLIGIDHYWNIVNKDNNEQLPSGYVLSYTRFGPVISGLPADASAYSSNVNSAMASKKTKGNETEPGKTDEIVRKLFGLESVGMEEELNDMDKNVIEQYYSSVRVIDGCIHVKFPWKSGHPFLHDNKALAMRRLESQYAKLHSDQKGWSEYCQTFEQQLASGIIEDVTDIPPTGLNVYYIPHQGVRKDDSNTTKLRIVFDASSHMRDSPSLNDCIHQGPTLMPDLCGTLLRARFHPYLLIADV</sequence>
<accession>A0A0B1S4Y1</accession>
<reference evidence="3 4" key="1">
    <citation type="submission" date="2014-03" db="EMBL/GenBank/DDBJ databases">
        <title>Draft genome of the hookworm Oesophagostomum dentatum.</title>
        <authorList>
            <person name="Mitreva M."/>
        </authorList>
    </citation>
    <scope>NUCLEOTIDE SEQUENCE [LARGE SCALE GENOMIC DNA]</scope>
    <source>
        <strain evidence="3 4">OD-Hann</strain>
    </source>
</reference>
<dbReference type="GO" id="GO:0003676">
    <property type="term" value="F:nucleic acid binding"/>
    <property type="evidence" value="ECO:0007669"/>
    <property type="project" value="InterPro"/>
</dbReference>
<dbReference type="GO" id="GO:0006508">
    <property type="term" value="P:proteolysis"/>
    <property type="evidence" value="ECO:0007669"/>
    <property type="project" value="InterPro"/>
</dbReference>
<dbReference type="PANTHER" id="PTHR47331:SF5">
    <property type="entry name" value="RIBONUCLEASE H"/>
    <property type="match status" value="1"/>
</dbReference>
<dbReference type="GO" id="GO:0004190">
    <property type="term" value="F:aspartic-type endopeptidase activity"/>
    <property type="evidence" value="ECO:0007669"/>
    <property type="project" value="InterPro"/>
</dbReference>
<protein>
    <submittedName>
        <fullName evidence="3">Zinc knuckle</fullName>
    </submittedName>
</protein>
<feature type="region of interest" description="Disordered" evidence="1">
    <location>
        <begin position="108"/>
        <end position="157"/>
    </location>
</feature>
<dbReference type="OrthoDB" id="5870662at2759"/>
<organism evidence="3 4">
    <name type="scientific">Oesophagostomum dentatum</name>
    <name type="common">Nodular worm</name>
    <dbReference type="NCBI Taxonomy" id="61180"/>
    <lineage>
        <taxon>Eukaryota</taxon>
        <taxon>Metazoa</taxon>
        <taxon>Ecdysozoa</taxon>
        <taxon>Nematoda</taxon>
        <taxon>Chromadorea</taxon>
        <taxon>Rhabditida</taxon>
        <taxon>Rhabditina</taxon>
        <taxon>Rhabditomorpha</taxon>
        <taxon>Strongyloidea</taxon>
        <taxon>Strongylidae</taxon>
        <taxon>Oesophagostomum</taxon>
    </lineage>
</organism>
<evidence type="ECO:0000313" key="4">
    <source>
        <dbReference type="Proteomes" id="UP000053660"/>
    </source>
</evidence>
<dbReference type="PANTHER" id="PTHR47331">
    <property type="entry name" value="PHD-TYPE DOMAIN-CONTAINING PROTEIN"/>
    <property type="match status" value="1"/>
</dbReference>
<feature type="non-terminal residue" evidence="3">
    <location>
        <position position="1"/>
    </location>
</feature>
<dbReference type="PROSITE" id="PS00141">
    <property type="entry name" value="ASP_PROTEASE"/>
    <property type="match status" value="1"/>
</dbReference>
<feature type="domain" description="CCHC-type" evidence="2">
    <location>
        <begin position="194"/>
        <end position="210"/>
    </location>
</feature>
<feature type="compositionally biased region" description="Polar residues" evidence="1">
    <location>
        <begin position="303"/>
        <end position="320"/>
    </location>
</feature>
<feature type="compositionally biased region" description="Polar residues" evidence="1">
    <location>
        <begin position="115"/>
        <end position="127"/>
    </location>
</feature>
<dbReference type="Gene3D" id="2.40.70.10">
    <property type="entry name" value="Acid Proteases"/>
    <property type="match status" value="1"/>
</dbReference>
<dbReference type="InterPro" id="IPR021109">
    <property type="entry name" value="Peptidase_aspartic_dom_sf"/>
</dbReference>
<dbReference type="InterPro" id="IPR001969">
    <property type="entry name" value="Aspartic_peptidase_AS"/>
</dbReference>
<feature type="compositionally biased region" description="Basic and acidic residues" evidence="1">
    <location>
        <begin position="261"/>
        <end position="271"/>
    </location>
</feature>
<dbReference type="EMBL" id="KN607909">
    <property type="protein sequence ID" value="KHJ78936.1"/>
    <property type="molecule type" value="Genomic_DNA"/>
</dbReference>
<feature type="non-terminal residue" evidence="3">
    <location>
        <position position="722"/>
    </location>
</feature>
<dbReference type="AlphaFoldDB" id="A0A0B1S4Y1"/>
<feature type="domain" description="CCHC-type" evidence="2">
    <location>
        <begin position="162"/>
        <end position="178"/>
    </location>
</feature>
<evidence type="ECO:0000313" key="3">
    <source>
        <dbReference type="EMBL" id="KHJ78936.1"/>
    </source>
</evidence>
<gene>
    <name evidence="3" type="ORF">OESDEN_21434</name>
</gene>
<dbReference type="Proteomes" id="UP000053660">
    <property type="component" value="Unassembled WGS sequence"/>
</dbReference>
<dbReference type="InterPro" id="IPR001878">
    <property type="entry name" value="Znf_CCHC"/>
</dbReference>